<dbReference type="Pfam" id="PF05154">
    <property type="entry name" value="TM2"/>
    <property type="match status" value="4"/>
</dbReference>
<dbReference type="AlphaFoldDB" id="A0AAV2IKN3"/>
<feature type="domain" description="TM2" evidence="8">
    <location>
        <begin position="298"/>
        <end position="339"/>
    </location>
</feature>
<name>A0AAV2IKN3_LYMST</name>
<accession>A0AAV2IKN3</accession>
<dbReference type="PANTHER" id="PTHR21016:SF25">
    <property type="entry name" value="TM2 DOMAIN-CONTAINING PROTEIN DDB_G0277895-RELATED"/>
    <property type="match status" value="1"/>
</dbReference>
<feature type="domain" description="TM2" evidence="8">
    <location>
        <begin position="159"/>
        <end position="201"/>
    </location>
</feature>
<dbReference type="GO" id="GO:0016020">
    <property type="term" value="C:membrane"/>
    <property type="evidence" value="ECO:0007669"/>
    <property type="project" value="UniProtKB-SubCell"/>
</dbReference>
<evidence type="ECO:0000256" key="2">
    <source>
        <dbReference type="ARBA" id="ARBA00008284"/>
    </source>
</evidence>
<comment type="caution">
    <text evidence="9">The sequence shown here is derived from an EMBL/GenBank/DDBJ whole genome shotgun (WGS) entry which is preliminary data.</text>
</comment>
<keyword evidence="3 7" id="KW-0812">Transmembrane</keyword>
<feature type="transmembrane region" description="Helical" evidence="7">
    <location>
        <begin position="111"/>
        <end position="136"/>
    </location>
</feature>
<protein>
    <recommendedName>
        <fullName evidence="8">TM2 domain-containing protein</fullName>
    </recommendedName>
</protein>
<evidence type="ECO:0000259" key="8">
    <source>
        <dbReference type="Pfam" id="PF05154"/>
    </source>
</evidence>
<feature type="domain" description="TM2" evidence="8">
    <location>
        <begin position="222"/>
        <end position="271"/>
    </location>
</feature>
<evidence type="ECO:0000256" key="6">
    <source>
        <dbReference type="SAM" id="MobiDB-lite"/>
    </source>
</evidence>
<keyword evidence="4 7" id="KW-1133">Transmembrane helix</keyword>
<comment type="subcellular location">
    <subcellularLocation>
        <location evidence="1">Membrane</location>
        <topology evidence="1">Multi-pass membrane protein</topology>
    </subcellularLocation>
</comment>
<evidence type="ECO:0000256" key="4">
    <source>
        <dbReference type="ARBA" id="ARBA00022989"/>
    </source>
</evidence>
<keyword evidence="5 7" id="KW-0472">Membrane</keyword>
<dbReference type="Proteomes" id="UP001497497">
    <property type="component" value="Unassembled WGS sequence"/>
</dbReference>
<dbReference type="EMBL" id="CAXITT010000788">
    <property type="protein sequence ID" value="CAL1546237.1"/>
    <property type="molecule type" value="Genomic_DNA"/>
</dbReference>
<organism evidence="9 10">
    <name type="scientific">Lymnaea stagnalis</name>
    <name type="common">Great pond snail</name>
    <name type="synonym">Helix stagnalis</name>
    <dbReference type="NCBI Taxonomy" id="6523"/>
    <lineage>
        <taxon>Eukaryota</taxon>
        <taxon>Metazoa</taxon>
        <taxon>Spiralia</taxon>
        <taxon>Lophotrochozoa</taxon>
        <taxon>Mollusca</taxon>
        <taxon>Gastropoda</taxon>
        <taxon>Heterobranchia</taxon>
        <taxon>Euthyneura</taxon>
        <taxon>Panpulmonata</taxon>
        <taxon>Hygrophila</taxon>
        <taxon>Lymnaeoidea</taxon>
        <taxon>Lymnaeidae</taxon>
        <taxon>Lymnaea</taxon>
    </lineage>
</organism>
<feature type="transmembrane region" description="Helical" evidence="7">
    <location>
        <begin position="298"/>
        <end position="315"/>
    </location>
</feature>
<proteinExistence type="inferred from homology"/>
<evidence type="ECO:0000313" key="9">
    <source>
        <dbReference type="EMBL" id="CAL1546237.1"/>
    </source>
</evidence>
<feature type="transmembrane region" description="Helical" evidence="7">
    <location>
        <begin position="252"/>
        <end position="277"/>
    </location>
</feature>
<feature type="region of interest" description="Disordered" evidence="6">
    <location>
        <begin position="1"/>
        <end position="72"/>
    </location>
</feature>
<feature type="region of interest" description="Disordered" evidence="6">
    <location>
        <begin position="401"/>
        <end position="505"/>
    </location>
</feature>
<feature type="domain" description="TM2" evidence="8">
    <location>
        <begin position="81"/>
        <end position="130"/>
    </location>
</feature>
<dbReference type="PANTHER" id="PTHR21016">
    <property type="entry name" value="BETA-AMYLOID BINDING PROTEIN-RELATED"/>
    <property type="match status" value="1"/>
</dbReference>
<comment type="similarity">
    <text evidence="2">Belongs to the TM2 family.</text>
</comment>
<evidence type="ECO:0000256" key="5">
    <source>
        <dbReference type="ARBA" id="ARBA00023136"/>
    </source>
</evidence>
<dbReference type="InterPro" id="IPR007829">
    <property type="entry name" value="TM2"/>
</dbReference>
<feature type="transmembrane region" description="Helical" evidence="7">
    <location>
        <begin position="84"/>
        <end position="105"/>
    </location>
</feature>
<sequence>MAGNENVTLTKEAPPNYTKDKHEQSTAPSIGAPPLRPPQSLSLPHAGVPPPCPSGPSQPPHSSYTITTNASNPMRTAGIGEKSVVEAYLLAVSPLGVLGAHHFYLQRYYWGILYFFTIGLMGCGYIIDWFRVPCLVRQANSRRSRSSDNSEEPKTVSDAYTLWFPFGLLGFHQYYLGNYAWGVVYTCTLGLFGIGWLVDAFRIPYLVKSANEEMLLSPSGREKQLCAAYAIGLTPLGILGAHHYYLNRPIWGIVYTFTLGLMGLGWIFDWIRMTWLVSRANQVIKGRRADDTRTVDDAYILWLTFGLIGFHHFYLGRPLWGLLYFFTLGLLGMGSLIDMCRIPFLVKQVNKENEEKRRILTSQLEELKRQSLGQGTSFPVTAYMQGTISYQNYGVANPGAYTPTNPPFPGPEPLHHYQGAYNPSPQAQFPPHGPFMTYQQSGHGPSGPVPGYSGDGFYPPAYNYYNPGSVPQTSTAGDVNPPPYMPREQEATQDPGALPEKHQIK</sequence>
<reference evidence="9 10" key="1">
    <citation type="submission" date="2024-04" db="EMBL/GenBank/DDBJ databases">
        <authorList>
            <consortium name="Genoscope - CEA"/>
            <person name="William W."/>
        </authorList>
    </citation>
    <scope>NUCLEOTIDE SEQUENCE [LARGE SCALE GENOMIC DNA]</scope>
</reference>
<feature type="transmembrane region" description="Helical" evidence="7">
    <location>
        <begin position="226"/>
        <end position="246"/>
    </location>
</feature>
<evidence type="ECO:0000313" key="10">
    <source>
        <dbReference type="Proteomes" id="UP001497497"/>
    </source>
</evidence>
<evidence type="ECO:0000256" key="7">
    <source>
        <dbReference type="SAM" id="Phobius"/>
    </source>
</evidence>
<gene>
    <name evidence="9" type="ORF">GSLYS_00019614001</name>
</gene>
<keyword evidence="10" id="KW-1185">Reference proteome</keyword>
<evidence type="ECO:0000256" key="3">
    <source>
        <dbReference type="ARBA" id="ARBA00022692"/>
    </source>
</evidence>
<evidence type="ECO:0000256" key="1">
    <source>
        <dbReference type="ARBA" id="ARBA00004141"/>
    </source>
</evidence>
<feature type="transmembrane region" description="Helical" evidence="7">
    <location>
        <begin position="182"/>
        <end position="205"/>
    </location>
</feature>
<dbReference type="InterPro" id="IPR050932">
    <property type="entry name" value="TM2D1-3-like"/>
</dbReference>
<feature type="compositionally biased region" description="Pro residues" evidence="6">
    <location>
        <begin position="47"/>
        <end position="59"/>
    </location>
</feature>
<feature type="transmembrane region" description="Helical" evidence="7">
    <location>
        <begin position="321"/>
        <end position="340"/>
    </location>
</feature>